<evidence type="ECO:0000313" key="13">
    <source>
        <dbReference type="EMBL" id="KIK47228.1"/>
    </source>
</evidence>
<evidence type="ECO:0000313" key="14">
    <source>
        <dbReference type="Proteomes" id="UP000054485"/>
    </source>
</evidence>
<evidence type="ECO:0000256" key="7">
    <source>
        <dbReference type="ARBA" id="ARBA00022786"/>
    </source>
</evidence>
<dbReference type="GO" id="GO:0005634">
    <property type="term" value="C:nucleus"/>
    <property type="evidence" value="ECO:0007669"/>
    <property type="project" value="UniProtKB-SubCell"/>
</dbReference>
<dbReference type="FunCoup" id="A0A0D0BWB2">
    <property type="interactions" value="142"/>
</dbReference>
<evidence type="ECO:0000256" key="10">
    <source>
        <dbReference type="PROSITE-ProRule" id="PRU00452"/>
    </source>
</evidence>
<evidence type="ECO:0000256" key="1">
    <source>
        <dbReference type="ARBA" id="ARBA00004123"/>
    </source>
</evidence>
<dbReference type="CDD" id="cd16651">
    <property type="entry name" value="SPL-RING_NSE2"/>
    <property type="match status" value="1"/>
</dbReference>
<dbReference type="GO" id="GO:0030915">
    <property type="term" value="C:Smc5-Smc6 complex"/>
    <property type="evidence" value="ECO:0007669"/>
    <property type="project" value="InterPro"/>
</dbReference>
<feature type="compositionally biased region" description="Basic residues" evidence="11">
    <location>
        <begin position="50"/>
        <end position="62"/>
    </location>
</feature>
<dbReference type="EMBL" id="KN835149">
    <property type="protein sequence ID" value="KIK47228.1"/>
    <property type="molecule type" value="Genomic_DNA"/>
</dbReference>
<name>A0A0D0BWB2_9AGAM</name>
<sequence length="349" mass="39125">MPVASSSRRKSARSRREPSSDRIEEDYPSQHAGNNDDVEGGDDEEEQPRRKVKQEKKARRRARGDSESDNNAPAIVDDDDDDRIDIENFHNQPLDKKEGGKLSGIAQDWEMIRKQIHQGSFSLAKEVATSLADVLEGDNANQALSEVDDIMKTLIDIDHEMQSHEKVLSGMHQQLMRGEPVEDAVDLYEKEVKKRINEFNNKTTRKKYGSNDQYVQFKQGIFEVQKPGENIPPINDFIPREEGDESDDDDDLEIGGVTQNFKCPITLTMLVNPMKSSTCGHAFSGDAIREYLNKGPPSGKSCPAAGCSQKLTMAMLVADSSLEKRAKLAARRAQRDEDDSDDDDNEVIE</sequence>
<keyword evidence="7" id="KW-0833">Ubl conjugation pathway</keyword>
<proteinExistence type="inferred from homology"/>
<comment type="pathway">
    <text evidence="2">Protein modification; protein sumoylation.</text>
</comment>
<dbReference type="Proteomes" id="UP000054485">
    <property type="component" value="Unassembled WGS sequence"/>
</dbReference>
<dbReference type="SUPFAM" id="SSF57850">
    <property type="entry name" value="RING/U-box"/>
    <property type="match status" value="1"/>
</dbReference>
<feature type="compositionally biased region" description="Acidic residues" evidence="11">
    <location>
        <begin position="336"/>
        <end position="349"/>
    </location>
</feature>
<dbReference type="GO" id="GO:0008270">
    <property type="term" value="F:zinc ion binding"/>
    <property type="evidence" value="ECO:0007669"/>
    <property type="project" value="UniProtKB-KW"/>
</dbReference>
<dbReference type="AlphaFoldDB" id="A0A0D0BWB2"/>
<dbReference type="PANTHER" id="PTHR21330:SF1">
    <property type="entry name" value="E3 SUMO-PROTEIN LIGASE NSE2"/>
    <property type="match status" value="1"/>
</dbReference>
<evidence type="ECO:0000256" key="6">
    <source>
        <dbReference type="ARBA" id="ARBA00022771"/>
    </source>
</evidence>
<dbReference type="GO" id="GO:0000724">
    <property type="term" value="P:double-strand break repair via homologous recombination"/>
    <property type="evidence" value="ECO:0007669"/>
    <property type="project" value="InterPro"/>
</dbReference>
<feature type="region of interest" description="Disordered" evidence="11">
    <location>
        <begin position="1"/>
        <end position="100"/>
    </location>
</feature>
<dbReference type="InterPro" id="IPR026846">
    <property type="entry name" value="Nse2(Mms21)"/>
</dbReference>
<dbReference type="InterPro" id="IPR004181">
    <property type="entry name" value="Znf_MIZ"/>
</dbReference>
<keyword evidence="8" id="KW-0862">Zinc</keyword>
<evidence type="ECO:0000256" key="3">
    <source>
        <dbReference type="ARBA" id="ARBA00008212"/>
    </source>
</evidence>
<keyword evidence="5" id="KW-0479">Metal-binding</keyword>
<dbReference type="STRING" id="930992.A0A0D0BWB2"/>
<dbReference type="GO" id="GO:0061665">
    <property type="term" value="F:SUMO ligase activity"/>
    <property type="evidence" value="ECO:0007669"/>
    <property type="project" value="TreeGrafter"/>
</dbReference>
<dbReference type="PANTHER" id="PTHR21330">
    <property type="entry name" value="E3 SUMO-PROTEIN LIGASE NSE2"/>
    <property type="match status" value="1"/>
</dbReference>
<evidence type="ECO:0000256" key="2">
    <source>
        <dbReference type="ARBA" id="ARBA00004718"/>
    </source>
</evidence>
<feature type="domain" description="SP-RING-type" evidence="12">
    <location>
        <begin position="248"/>
        <end position="337"/>
    </location>
</feature>
<organism evidence="13 14">
    <name type="scientific">Suillus luteus UH-Slu-Lm8-n1</name>
    <dbReference type="NCBI Taxonomy" id="930992"/>
    <lineage>
        <taxon>Eukaryota</taxon>
        <taxon>Fungi</taxon>
        <taxon>Dikarya</taxon>
        <taxon>Basidiomycota</taxon>
        <taxon>Agaricomycotina</taxon>
        <taxon>Agaricomycetes</taxon>
        <taxon>Agaricomycetidae</taxon>
        <taxon>Boletales</taxon>
        <taxon>Suillineae</taxon>
        <taxon>Suillaceae</taxon>
        <taxon>Suillus</taxon>
    </lineage>
</organism>
<dbReference type="Gene3D" id="3.30.40.10">
    <property type="entry name" value="Zinc/RING finger domain, C3HC4 (zinc finger)"/>
    <property type="match status" value="1"/>
</dbReference>
<dbReference type="Pfam" id="PF11789">
    <property type="entry name" value="zf-Nse"/>
    <property type="match status" value="1"/>
</dbReference>
<evidence type="ECO:0000256" key="11">
    <source>
        <dbReference type="SAM" id="MobiDB-lite"/>
    </source>
</evidence>
<feature type="region of interest" description="Disordered" evidence="11">
    <location>
        <begin position="226"/>
        <end position="255"/>
    </location>
</feature>
<gene>
    <name evidence="13" type="ORF">CY34DRAFT_766140</name>
</gene>
<dbReference type="InterPro" id="IPR013083">
    <property type="entry name" value="Znf_RING/FYVE/PHD"/>
</dbReference>
<accession>A0A0D0BWB2</accession>
<reference evidence="14" key="2">
    <citation type="submission" date="2015-01" db="EMBL/GenBank/DDBJ databases">
        <title>Evolutionary Origins and Diversification of the Mycorrhizal Mutualists.</title>
        <authorList>
            <consortium name="DOE Joint Genome Institute"/>
            <consortium name="Mycorrhizal Genomics Consortium"/>
            <person name="Kohler A."/>
            <person name="Kuo A."/>
            <person name="Nagy L.G."/>
            <person name="Floudas D."/>
            <person name="Copeland A."/>
            <person name="Barry K.W."/>
            <person name="Cichocki N."/>
            <person name="Veneault-Fourrey C."/>
            <person name="LaButti K."/>
            <person name="Lindquist E.A."/>
            <person name="Lipzen A."/>
            <person name="Lundell T."/>
            <person name="Morin E."/>
            <person name="Murat C."/>
            <person name="Riley R."/>
            <person name="Ohm R."/>
            <person name="Sun H."/>
            <person name="Tunlid A."/>
            <person name="Henrissat B."/>
            <person name="Grigoriev I.V."/>
            <person name="Hibbett D.S."/>
            <person name="Martin F."/>
        </authorList>
    </citation>
    <scope>NUCLEOTIDE SEQUENCE [LARGE SCALE GENOMIC DNA]</scope>
    <source>
        <strain evidence="14">UH-Slu-Lm8-n1</strain>
    </source>
</reference>
<evidence type="ECO:0000259" key="12">
    <source>
        <dbReference type="PROSITE" id="PS51044"/>
    </source>
</evidence>
<feature type="compositionally biased region" description="Basic and acidic residues" evidence="11">
    <location>
        <begin position="85"/>
        <end position="100"/>
    </location>
</feature>
<dbReference type="UniPathway" id="UPA00886"/>
<dbReference type="OrthoDB" id="26899at2759"/>
<keyword evidence="9" id="KW-0539">Nucleus</keyword>
<dbReference type="HOGENOM" id="CLU_055164_0_0_1"/>
<keyword evidence="4" id="KW-0808">Transferase</keyword>
<evidence type="ECO:0000256" key="4">
    <source>
        <dbReference type="ARBA" id="ARBA00022679"/>
    </source>
</evidence>
<dbReference type="GO" id="GO:0016925">
    <property type="term" value="P:protein sumoylation"/>
    <property type="evidence" value="ECO:0007669"/>
    <property type="project" value="UniProtKB-UniPathway"/>
</dbReference>
<dbReference type="InParanoid" id="A0A0D0BWB2"/>
<comment type="similarity">
    <text evidence="3">Belongs to the NSE2 family.</text>
</comment>
<evidence type="ECO:0000256" key="8">
    <source>
        <dbReference type="ARBA" id="ARBA00022833"/>
    </source>
</evidence>
<dbReference type="PROSITE" id="PS51044">
    <property type="entry name" value="ZF_SP_RING"/>
    <property type="match status" value="1"/>
</dbReference>
<keyword evidence="14" id="KW-1185">Reference proteome</keyword>
<evidence type="ECO:0000256" key="9">
    <source>
        <dbReference type="ARBA" id="ARBA00023242"/>
    </source>
</evidence>
<feature type="compositionally biased region" description="Acidic residues" evidence="11">
    <location>
        <begin position="36"/>
        <end position="46"/>
    </location>
</feature>
<feature type="region of interest" description="Disordered" evidence="11">
    <location>
        <begin position="326"/>
        <end position="349"/>
    </location>
</feature>
<reference evidence="13 14" key="1">
    <citation type="submission" date="2014-04" db="EMBL/GenBank/DDBJ databases">
        <authorList>
            <consortium name="DOE Joint Genome Institute"/>
            <person name="Kuo A."/>
            <person name="Ruytinx J."/>
            <person name="Rineau F."/>
            <person name="Colpaert J."/>
            <person name="Kohler A."/>
            <person name="Nagy L.G."/>
            <person name="Floudas D."/>
            <person name="Copeland A."/>
            <person name="Barry K.W."/>
            <person name="Cichocki N."/>
            <person name="Veneault-Fourrey C."/>
            <person name="LaButti K."/>
            <person name="Lindquist E.A."/>
            <person name="Lipzen A."/>
            <person name="Lundell T."/>
            <person name="Morin E."/>
            <person name="Murat C."/>
            <person name="Sun H."/>
            <person name="Tunlid A."/>
            <person name="Henrissat B."/>
            <person name="Grigoriev I.V."/>
            <person name="Hibbett D.S."/>
            <person name="Martin F."/>
            <person name="Nordberg H.P."/>
            <person name="Cantor M.N."/>
            <person name="Hua S.X."/>
        </authorList>
    </citation>
    <scope>NUCLEOTIDE SEQUENCE [LARGE SCALE GENOMIC DNA]</scope>
    <source>
        <strain evidence="13 14">UH-Slu-Lm8-n1</strain>
    </source>
</reference>
<protein>
    <recommendedName>
        <fullName evidence="12">SP-RING-type domain-containing protein</fullName>
    </recommendedName>
</protein>
<evidence type="ECO:0000256" key="5">
    <source>
        <dbReference type="ARBA" id="ARBA00022723"/>
    </source>
</evidence>
<comment type="subcellular location">
    <subcellularLocation>
        <location evidence="1">Nucleus</location>
    </subcellularLocation>
</comment>
<feature type="compositionally biased region" description="Acidic residues" evidence="11">
    <location>
        <begin position="242"/>
        <end position="253"/>
    </location>
</feature>
<keyword evidence="6 10" id="KW-0863">Zinc-finger</keyword>